<dbReference type="Gene3D" id="1.10.1220.10">
    <property type="entry name" value="Met repressor-like"/>
    <property type="match status" value="1"/>
</dbReference>
<dbReference type="EMBL" id="JAPYYP010000058">
    <property type="protein sequence ID" value="MDA5111001.1"/>
    <property type="molecule type" value="Genomic_DNA"/>
</dbReference>
<gene>
    <name evidence="1" type="ORF">O3V59_21945</name>
</gene>
<dbReference type="Proteomes" id="UP001151071">
    <property type="component" value="Unassembled WGS sequence"/>
</dbReference>
<comment type="caution">
    <text evidence="1">The sequence shown here is derived from an EMBL/GenBank/DDBJ whole genome shotgun (WGS) entry which is preliminary data.</text>
</comment>
<dbReference type="AlphaFoldDB" id="A0A9X3Z5F7"/>
<keyword evidence="2" id="KW-1185">Reference proteome</keyword>
<dbReference type="SUPFAM" id="SSF47598">
    <property type="entry name" value="Ribbon-helix-helix"/>
    <property type="match status" value="1"/>
</dbReference>
<accession>A0A9X3Z5F7</accession>
<dbReference type="InterPro" id="IPR013321">
    <property type="entry name" value="Arc_rbn_hlx_hlx"/>
</dbReference>
<evidence type="ECO:0000313" key="2">
    <source>
        <dbReference type="Proteomes" id="UP001151071"/>
    </source>
</evidence>
<protein>
    <submittedName>
        <fullName evidence="1">Uncharacterized protein</fullName>
    </submittedName>
</protein>
<name>A0A9X3Z5F7_9BACL</name>
<dbReference type="GO" id="GO:0006355">
    <property type="term" value="P:regulation of DNA-templated transcription"/>
    <property type="evidence" value="ECO:0007669"/>
    <property type="project" value="InterPro"/>
</dbReference>
<evidence type="ECO:0000313" key="1">
    <source>
        <dbReference type="EMBL" id="MDA5111001.1"/>
    </source>
</evidence>
<reference evidence="1" key="1">
    <citation type="submission" date="2022-12" db="EMBL/GenBank/DDBJ databases">
        <title>Draft genome sequence of the thermophilic strain Brevibacillus thermoruber HT42, isolated from Los Humeros, Puebla, Mexico, with biotechnological potential.</title>
        <authorList>
            <person name="Lara Sanchez J."/>
            <person name="Solis Palacios R."/>
            <person name="Bustos Baena A.S."/>
            <person name="Ruz Baez A.E."/>
            <person name="Espinosa Luna G."/>
            <person name="Oliart Ros R.M."/>
        </authorList>
    </citation>
    <scope>NUCLEOTIDE SEQUENCE</scope>
    <source>
        <strain evidence="1">HT42</strain>
    </source>
</reference>
<proteinExistence type="predicted"/>
<organism evidence="1 2">
    <name type="scientific">Brevibacillus thermoruber</name>
    <dbReference type="NCBI Taxonomy" id="33942"/>
    <lineage>
        <taxon>Bacteria</taxon>
        <taxon>Bacillati</taxon>
        <taxon>Bacillota</taxon>
        <taxon>Bacilli</taxon>
        <taxon>Bacillales</taxon>
        <taxon>Paenibacillaceae</taxon>
        <taxon>Brevibacillus</taxon>
    </lineage>
</organism>
<sequence>MPDKTDLAKVQGYIPPEWKAAIKEITKESGLSESAQVKLALEMYLKTKGRLKN</sequence>
<dbReference type="InterPro" id="IPR010985">
    <property type="entry name" value="Ribbon_hlx_hlx"/>
</dbReference>
<dbReference type="RefSeq" id="WP_271141060.1">
    <property type="nucleotide sequence ID" value="NZ_JAPYYP010000058.1"/>
</dbReference>